<feature type="region of interest" description="Disordered" evidence="1">
    <location>
        <begin position="272"/>
        <end position="407"/>
    </location>
</feature>
<feature type="domain" description="DUF3071" evidence="2">
    <location>
        <begin position="1"/>
        <end position="188"/>
    </location>
</feature>
<feature type="compositionally biased region" description="Acidic residues" evidence="1">
    <location>
        <begin position="274"/>
        <end position="283"/>
    </location>
</feature>
<feature type="compositionally biased region" description="Polar residues" evidence="1">
    <location>
        <begin position="359"/>
        <end position="371"/>
    </location>
</feature>
<dbReference type="Pfam" id="PF11268">
    <property type="entry name" value="DUF3071"/>
    <property type="match status" value="1"/>
</dbReference>
<name>A0ABV6P913_9MICC</name>
<evidence type="ECO:0000313" key="3">
    <source>
        <dbReference type="EMBL" id="MFC0580877.1"/>
    </source>
</evidence>
<comment type="caution">
    <text evidence="3">The sequence shown here is derived from an EMBL/GenBank/DDBJ whole genome shotgun (WGS) entry which is preliminary data.</text>
</comment>
<gene>
    <name evidence="3" type="primary">sepH</name>
    <name evidence="3" type="ORF">ACFFFR_00530</name>
</gene>
<accession>A0ABV6P913</accession>
<dbReference type="InterPro" id="IPR047682">
    <property type="entry name" value="SepH-like"/>
</dbReference>
<keyword evidence="4" id="KW-1185">Reference proteome</keyword>
<reference evidence="3 4" key="1">
    <citation type="submission" date="2024-09" db="EMBL/GenBank/DDBJ databases">
        <authorList>
            <person name="Sun Q."/>
            <person name="Mori K."/>
        </authorList>
    </citation>
    <scope>NUCLEOTIDE SEQUENCE [LARGE SCALE GENOMIC DNA]</scope>
    <source>
        <strain evidence="3 4">NCAIM B.02604</strain>
    </source>
</reference>
<dbReference type="RefSeq" id="WP_377457263.1">
    <property type="nucleotide sequence ID" value="NZ_JBHLUB010000001.1"/>
</dbReference>
<dbReference type="EMBL" id="JBHLUB010000001">
    <property type="protein sequence ID" value="MFC0580877.1"/>
    <property type="molecule type" value="Genomic_DNA"/>
</dbReference>
<organism evidence="3 4">
    <name type="scientific">Micrococcoides hystricis</name>
    <dbReference type="NCBI Taxonomy" id="1572761"/>
    <lineage>
        <taxon>Bacteria</taxon>
        <taxon>Bacillati</taxon>
        <taxon>Actinomycetota</taxon>
        <taxon>Actinomycetes</taxon>
        <taxon>Micrococcales</taxon>
        <taxon>Micrococcaceae</taxon>
        <taxon>Micrococcoides</taxon>
    </lineage>
</organism>
<dbReference type="InterPro" id="IPR021421">
    <property type="entry name" value="DUF3071"/>
</dbReference>
<dbReference type="Proteomes" id="UP001589862">
    <property type="component" value="Unassembled WGS sequence"/>
</dbReference>
<sequence>MQQLKLVGPQDGHTNLILEAPDGTQFLLPADAELLTAAQQAQVPPPPPAKVPTEHIPEELTPRQIQTRIREGASVDDLVYASNMGEQAILRYAQPVLDERAYMVQLAQRVQVADEQPDAHRYPSYHSEPATLLDMLNYQLRSLQIPLDSVQWDAWRDPHGTWQIKASFDRPSQSYLFADEEPEARWYFEPAAKQLENANQWARVLSEDEPLDTPVAGHRLSAVSDADVQAGVANPHEDHDGLLDLLRERRGTRLGSDEESDDELAGYIARGFDPMDEDEENEDTFGLPRPEESNIGVSRGLVRHIDFGNYDQPEQDDVPAPVPAAKKHGEVRGQTDALQAVADHEAEQRQAELDKQAHQQESADSPANDSATADADQESQQDKPAKKKPKRSSVPSWDEIVFGTRGE</sequence>
<evidence type="ECO:0000259" key="2">
    <source>
        <dbReference type="Pfam" id="PF11268"/>
    </source>
</evidence>
<feature type="compositionally biased region" description="Basic and acidic residues" evidence="1">
    <location>
        <begin position="342"/>
        <end position="358"/>
    </location>
</feature>
<evidence type="ECO:0000313" key="4">
    <source>
        <dbReference type="Proteomes" id="UP001589862"/>
    </source>
</evidence>
<proteinExistence type="predicted"/>
<protein>
    <submittedName>
        <fullName evidence="3">Septation protein SepH</fullName>
    </submittedName>
</protein>
<dbReference type="NCBIfam" id="NF040712">
    <property type="entry name" value="SepH"/>
    <property type="match status" value="1"/>
</dbReference>
<evidence type="ECO:0000256" key="1">
    <source>
        <dbReference type="SAM" id="MobiDB-lite"/>
    </source>
</evidence>